<protein>
    <submittedName>
        <fullName evidence="1">Late control protein D</fullName>
    </submittedName>
</protein>
<organism evidence="1 2">
    <name type="scientific">Vibrio coralliilyticus</name>
    <dbReference type="NCBI Taxonomy" id="190893"/>
    <lineage>
        <taxon>Bacteria</taxon>
        <taxon>Pseudomonadati</taxon>
        <taxon>Pseudomonadota</taxon>
        <taxon>Gammaproteobacteria</taxon>
        <taxon>Vibrionales</taxon>
        <taxon>Vibrionaceae</taxon>
        <taxon>Vibrio</taxon>
    </lineage>
</organism>
<dbReference type="RefSeq" id="WP_043010324.1">
    <property type="nucleotide sequence ID" value="NZ_CP009618.1"/>
</dbReference>
<evidence type="ECO:0000313" key="1">
    <source>
        <dbReference type="EMBL" id="AIW21363.1"/>
    </source>
</evidence>
<accession>A0AAN0VZ00</accession>
<proteinExistence type="predicted"/>
<gene>
    <name evidence="1" type="ORF">IX92_20350</name>
</gene>
<dbReference type="Pfam" id="PF05954">
    <property type="entry name" value="Phage_GPD"/>
    <property type="match status" value="1"/>
</dbReference>
<dbReference type="KEGG" id="vcy:IX92_20350"/>
<evidence type="ECO:0000313" key="2">
    <source>
        <dbReference type="Proteomes" id="UP000030081"/>
    </source>
</evidence>
<name>A0AAN0VZ00_9VIBR</name>
<dbReference type="AlphaFoldDB" id="A0AAN0VZ00"/>
<reference evidence="1 2" key="1">
    <citation type="submission" date="2014-10" db="EMBL/GenBank/DDBJ databases">
        <title>The Complete Genome Sequence for the Shellfish Pathogen Vibrio coralliilyticus RE98 Isolated from a Shellfish Hatchery.</title>
        <authorList>
            <person name="Richards G.P."/>
            <person name="Bono J.L."/>
            <person name="Watson M.A."/>
            <person name="Needleman D.S."/>
        </authorList>
    </citation>
    <scope>NUCLEOTIDE SEQUENCE [LARGE SCALE GENOMIC DNA]</scope>
    <source>
        <strain evidence="1 2">RE98</strain>
    </source>
</reference>
<sequence length="334" mass="36583">MGRVNYAPAYRIKANDQDITNSIKTSFLSITITDNEGGEADTVTITLDGTKIKKLPTKKAKLQIALGFEDTLYPQGTFTISNFSESGFPEKITISGTSIPMGGSSAPENIQTQRTQMWESITLADLLHIVAKRNSLTPLVNDELGAQVLEHVDQTAESDMALMTRIAKQFGLISKVSNDNWMILKEGEGKNAKGTKGFKQSILKSEVSDYSFSSSTREESSVVEAKWQDVQTGEKGMVRAGAGSAVFQIAYTYPSKEEAQQACNARAQAKSSSNDTFSFTTSERRELVKAFSTGHITPIGWRSEISDHTWKTTSISKTIDKNGGLIINVRTNRL</sequence>
<dbReference type="Proteomes" id="UP000030081">
    <property type="component" value="Chromosome 2"/>
</dbReference>
<keyword evidence="2" id="KW-1185">Reference proteome</keyword>
<dbReference type="SUPFAM" id="SSF69279">
    <property type="entry name" value="Phage tail proteins"/>
    <property type="match status" value="1"/>
</dbReference>
<dbReference type="EMBL" id="CP009618">
    <property type="protein sequence ID" value="AIW21363.1"/>
    <property type="molecule type" value="Genomic_DNA"/>
</dbReference>